<reference evidence="6" key="1">
    <citation type="submission" date="2020-11" db="EMBL/GenBank/DDBJ databases">
        <authorList>
            <person name="Tran Van P."/>
        </authorList>
    </citation>
    <scope>NUCLEOTIDE SEQUENCE</scope>
</reference>
<dbReference type="GO" id="GO:0030976">
    <property type="term" value="F:thiamine pyrophosphate binding"/>
    <property type="evidence" value="ECO:0007669"/>
    <property type="project" value="InterPro"/>
</dbReference>
<sequence length="208" mass="23588">MKVKQLTGQQQKPWLLALFSIKVVNSPLSEEAVLGFEYGFSMTHPNCLVLWEAQFGDFFNTAQVVIDTFISSGESKWLMQSGLVMLLPHGLDGAGPEHSSCRLERFLQLSDSYEEAGMDGDNVNMQIVHPTTPAQYFHLLRRQMVRNFRKPLIVATPKILLRLPAATSHLEEMGPGTSFHLVLGFRIVSDIKRRFRPFRYHVSRSSVP</sequence>
<name>A0A7R9AI99_9CRUS</name>
<dbReference type="AlphaFoldDB" id="A0A7R9AI99"/>
<evidence type="ECO:0000313" key="6">
    <source>
        <dbReference type="EMBL" id="CAD7254820.1"/>
    </source>
</evidence>
<keyword evidence="7" id="KW-1185">Reference proteome</keyword>
<keyword evidence="4" id="KW-0786">Thiamine pyrophosphate</keyword>
<dbReference type="SUPFAM" id="SSF52518">
    <property type="entry name" value="Thiamin diphosphate-binding fold (THDP-binding)"/>
    <property type="match status" value="1"/>
</dbReference>
<evidence type="ECO:0000256" key="3">
    <source>
        <dbReference type="ARBA" id="ARBA00023002"/>
    </source>
</evidence>
<comment type="similarity">
    <text evidence="2">Belongs to the alpha-ketoglutarate dehydrogenase family.</text>
</comment>
<accession>A0A7R9AI99</accession>
<dbReference type="InterPro" id="IPR005475">
    <property type="entry name" value="Transketolase-like_Pyr-bd"/>
</dbReference>
<proteinExistence type="inferred from homology"/>
<dbReference type="EMBL" id="LR912549">
    <property type="protein sequence ID" value="CAD7254820.1"/>
    <property type="molecule type" value="Genomic_DNA"/>
</dbReference>
<dbReference type="Pfam" id="PF02779">
    <property type="entry name" value="Transket_pyr"/>
    <property type="match status" value="1"/>
</dbReference>
<organism evidence="6">
    <name type="scientific">Darwinula stevensoni</name>
    <dbReference type="NCBI Taxonomy" id="69355"/>
    <lineage>
        <taxon>Eukaryota</taxon>
        <taxon>Metazoa</taxon>
        <taxon>Ecdysozoa</taxon>
        <taxon>Arthropoda</taxon>
        <taxon>Crustacea</taxon>
        <taxon>Oligostraca</taxon>
        <taxon>Ostracoda</taxon>
        <taxon>Podocopa</taxon>
        <taxon>Podocopida</taxon>
        <taxon>Darwinulocopina</taxon>
        <taxon>Darwinuloidea</taxon>
        <taxon>Darwinulidae</taxon>
        <taxon>Darwinula</taxon>
    </lineage>
</organism>
<comment type="cofactor">
    <cofactor evidence="1">
        <name>thiamine diphosphate</name>
        <dbReference type="ChEBI" id="CHEBI:58937"/>
    </cofactor>
</comment>
<evidence type="ECO:0000256" key="2">
    <source>
        <dbReference type="ARBA" id="ARBA00006936"/>
    </source>
</evidence>
<dbReference type="Gene3D" id="3.40.50.12470">
    <property type="match status" value="1"/>
</dbReference>
<evidence type="ECO:0000256" key="4">
    <source>
        <dbReference type="ARBA" id="ARBA00023052"/>
    </source>
</evidence>
<gene>
    <name evidence="6" type="ORF">DSTB1V02_LOCUS14566</name>
</gene>
<dbReference type="GO" id="GO:0016624">
    <property type="term" value="F:oxidoreductase activity, acting on the aldehyde or oxo group of donors, disulfide as acceptor"/>
    <property type="evidence" value="ECO:0007669"/>
    <property type="project" value="InterPro"/>
</dbReference>
<evidence type="ECO:0000313" key="7">
    <source>
        <dbReference type="Proteomes" id="UP000677054"/>
    </source>
</evidence>
<dbReference type="InterPro" id="IPR029061">
    <property type="entry name" value="THDP-binding"/>
</dbReference>
<dbReference type="PANTHER" id="PTHR23152:SF4">
    <property type="entry name" value="2-OXOADIPATE DEHYDROGENASE COMPLEX COMPONENT E1"/>
    <property type="match status" value="1"/>
</dbReference>
<dbReference type="Proteomes" id="UP000677054">
    <property type="component" value="Unassembled WGS sequence"/>
</dbReference>
<protein>
    <recommendedName>
        <fullName evidence="5">Transketolase-like pyrimidine-binding domain-containing protein</fullName>
    </recommendedName>
</protein>
<dbReference type="InterPro" id="IPR011603">
    <property type="entry name" value="2oxoglutarate_DH_E1"/>
</dbReference>
<dbReference type="PANTHER" id="PTHR23152">
    <property type="entry name" value="2-OXOGLUTARATE DEHYDROGENASE"/>
    <property type="match status" value="1"/>
</dbReference>
<dbReference type="EMBL" id="CAJPEV010013031">
    <property type="protein sequence ID" value="CAG0906650.1"/>
    <property type="molecule type" value="Genomic_DNA"/>
</dbReference>
<evidence type="ECO:0000259" key="5">
    <source>
        <dbReference type="SMART" id="SM00861"/>
    </source>
</evidence>
<dbReference type="SMART" id="SM00861">
    <property type="entry name" value="Transket_pyr"/>
    <property type="match status" value="1"/>
</dbReference>
<evidence type="ECO:0000256" key="1">
    <source>
        <dbReference type="ARBA" id="ARBA00001964"/>
    </source>
</evidence>
<feature type="domain" description="Transketolase-like pyrimidine-binding" evidence="5">
    <location>
        <begin position="1"/>
        <end position="163"/>
    </location>
</feature>
<keyword evidence="3" id="KW-0560">Oxidoreductase</keyword>
<dbReference type="OrthoDB" id="6373922at2759"/>